<feature type="domain" description="Ion transport" evidence="13">
    <location>
        <begin position="745"/>
        <end position="920"/>
    </location>
</feature>
<feature type="transmembrane region" description="Helical" evidence="12">
    <location>
        <begin position="429"/>
        <end position="446"/>
    </location>
</feature>
<feature type="region of interest" description="Disordered" evidence="11">
    <location>
        <begin position="336"/>
        <end position="358"/>
    </location>
</feature>
<feature type="compositionally biased region" description="Polar residues" evidence="11">
    <location>
        <begin position="337"/>
        <end position="349"/>
    </location>
</feature>
<feature type="domain" description="Ion transport" evidence="13">
    <location>
        <begin position="426"/>
        <end position="699"/>
    </location>
</feature>
<dbReference type="GO" id="GO:0070509">
    <property type="term" value="P:calcium ion import"/>
    <property type="evidence" value="ECO:0007669"/>
    <property type="project" value="TreeGrafter"/>
</dbReference>
<accession>A0A443SNH3</accession>
<evidence type="ECO:0000256" key="8">
    <source>
        <dbReference type="ARBA" id="ARBA00023136"/>
    </source>
</evidence>
<dbReference type="GO" id="GO:0005248">
    <property type="term" value="F:voltage-gated sodium channel activity"/>
    <property type="evidence" value="ECO:0007669"/>
    <property type="project" value="TreeGrafter"/>
</dbReference>
<dbReference type="FunFam" id="1.20.120.350:FF:000009">
    <property type="entry name" value="Voltage-dependent T-type calcium channel subunit alpha"/>
    <property type="match status" value="1"/>
</dbReference>
<protein>
    <submittedName>
        <fullName evidence="14">Voltage-dependent T-type calcium channel subunit alpha-1G-like protein</fullName>
    </submittedName>
</protein>
<dbReference type="FunFam" id="1.20.120.350:FF:000008">
    <property type="entry name" value="Voltage-dependent T-type calcium channel subunit alpha"/>
    <property type="match status" value="1"/>
</dbReference>
<evidence type="ECO:0000256" key="3">
    <source>
        <dbReference type="ARBA" id="ARBA00022692"/>
    </source>
</evidence>
<keyword evidence="4" id="KW-0677">Repeat</keyword>
<evidence type="ECO:0000256" key="2">
    <source>
        <dbReference type="ARBA" id="ARBA00022448"/>
    </source>
</evidence>
<evidence type="ECO:0000256" key="7">
    <source>
        <dbReference type="ARBA" id="ARBA00023065"/>
    </source>
</evidence>
<keyword evidence="9" id="KW-0325">Glycoprotein</keyword>
<dbReference type="VEuPathDB" id="VectorBase:LDEU003007"/>
<keyword evidence="5" id="KW-0851">Voltage-gated channel</keyword>
<evidence type="ECO:0000256" key="5">
    <source>
        <dbReference type="ARBA" id="ARBA00022882"/>
    </source>
</evidence>
<dbReference type="PANTHER" id="PTHR10037">
    <property type="entry name" value="VOLTAGE-GATED CATION CHANNEL CALCIUM AND SODIUM"/>
    <property type="match status" value="1"/>
</dbReference>
<evidence type="ECO:0000259" key="13">
    <source>
        <dbReference type="Pfam" id="PF00520"/>
    </source>
</evidence>
<proteinExistence type="predicted"/>
<keyword evidence="2" id="KW-0813">Transport</keyword>
<feature type="non-terminal residue" evidence="14">
    <location>
        <position position="1"/>
    </location>
</feature>
<dbReference type="FunFam" id="1.10.287.70:FF:000018">
    <property type="entry name" value="Voltage-dependent T-type calcium channel subunit alpha"/>
    <property type="match status" value="1"/>
</dbReference>
<evidence type="ECO:0000313" key="15">
    <source>
        <dbReference type="Proteomes" id="UP000288716"/>
    </source>
</evidence>
<keyword evidence="15" id="KW-1185">Reference proteome</keyword>
<feature type="transmembrane region" description="Helical" evidence="12">
    <location>
        <begin position="779"/>
        <end position="797"/>
    </location>
</feature>
<evidence type="ECO:0000256" key="10">
    <source>
        <dbReference type="ARBA" id="ARBA00023303"/>
    </source>
</evidence>
<dbReference type="AlphaFoldDB" id="A0A443SNH3"/>
<evidence type="ECO:0000256" key="6">
    <source>
        <dbReference type="ARBA" id="ARBA00022989"/>
    </source>
</evidence>
<feature type="compositionally biased region" description="Polar residues" evidence="11">
    <location>
        <begin position="253"/>
        <end position="284"/>
    </location>
</feature>
<keyword evidence="7" id="KW-0406">Ion transport</keyword>
<keyword evidence="8 12" id="KW-0472">Membrane</keyword>
<feature type="transmembrane region" description="Helical" evidence="12">
    <location>
        <begin position="499"/>
        <end position="518"/>
    </location>
</feature>
<feature type="compositionally biased region" description="Low complexity" evidence="11">
    <location>
        <begin position="139"/>
        <end position="163"/>
    </location>
</feature>
<dbReference type="OrthoDB" id="416585at2759"/>
<keyword evidence="3 12" id="KW-0812">Transmembrane</keyword>
<dbReference type="GO" id="GO:0086010">
    <property type="term" value="P:membrane depolarization during action potential"/>
    <property type="evidence" value="ECO:0007669"/>
    <property type="project" value="TreeGrafter"/>
</dbReference>
<dbReference type="Gene3D" id="1.20.120.350">
    <property type="entry name" value="Voltage-gated potassium channels. Chain C"/>
    <property type="match status" value="2"/>
</dbReference>
<keyword evidence="6 12" id="KW-1133">Transmembrane helix</keyword>
<evidence type="ECO:0000313" key="14">
    <source>
        <dbReference type="EMBL" id="RWS29033.1"/>
    </source>
</evidence>
<gene>
    <name evidence="14" type="ORF">B4U80_07716</name>
</gene>
<dbReference type="InterPro" id="IPR005821">
    <property type="entry name" value="Ion_trans_dom"/>
</dbReference>
<dbReference type="GO" id="GO:0008332">
    <property type="term" value="F:low voltage-gated calcium channel activity"/>
    <property type="evidence" value="ECO:0007669"/>
    <property type="project" value="TreeGrafter"/>
</dbReference>
<feature type="transmembrane region" description="Helical" evidence="12">
    <location>
        <begin position="566"/>
        <end position="585"/>
    </location>
</feature>
<dbReference type="Pfam" id="PF00520">
    <property type="entry name" value="Ion_trans"/>
    <property type="match status" value="2"/>
</dbReference>
<feature type="transmembrane region" description="Helical" evidence="12">
    <location>
        <begin position="666"/>
        <end position="689"/>
    </location>
</feature>
<dbReference type="Proteomes" id="UP000288716">
    <property type="component" value="Unassembled WGS sequence"/>
</dbReference>
<name>A0A443SNH3_9ACAR</name>
<evidence type="ECO:0000256" key="1">
    <source>
        <dbReference type="ARBA" id="ARBA00004141"/>
    </source>
</evidence>
<feature type="transmembrane region" description="Helical" evidence="12">
    <location>
        <begin position="913"/>
        <end position="937"/>
    </location>
</feature>
<feature type="region of interest" description="Disordered" evidence="11">
    <location>
        <begin position="213"/>
        <end position="232"/>
    </location>
</feature>
<dbReference type="PANTHER" id="PTHR10037:SF230">
    <property type="entry name" value="CA[2+]-CHANNEL PROTEIN ALPHA[[1]] SUBUNIT T, ISOFORM F"/>
    <property type="match status" value="1"/>
</dbReference>
<dbReference type="EMBL" id="NCKV01001099">
    <property type="protein sequence ID" value="RWS29033.1"/>
    <property type="molecule type" value="Genomic_DNA"/>
</dbReference>
<dbReference type="InterPro" id="IPR027359">
    <property type="entry name" value="Volt_channel_dom_sf"/>
</dbReference>
<dbReference type="Gene3D" id="1.10.287.70">
    <property type="match status" value="2"/>
</dbReference>
<keyword evidence="10" id="KW-0407">Ion channel</keyword>
<dbReference type="STRING" id="299467.A0A443SNH3"/>
<comment type="caution">
    <text evidence="14">The sequence shown here is derived from an EMBL/GenBank/DDBJ whole genome shotgun (WGS) entry which is preliminary data.</text>
</comment>
<sequence length="939" mass="106034">LRFLSNPPGALSSSFSCKLDAASALINSPPIYSSGTGVGLAIDHSVWFPPIITHTAATPQGSPLATDSSHKFLSSALIAASSQLALNFHSASIISIDKTPTPEKRDFLGNLAVPLPNDSQLFSPFSNRRNSVKSYTADSANHSWSSSNRRNSSGSNAANSSVRFNDANSRRESNSSSTWLPLRTIKQEQSCELQYKEGSNSLEDDSVFEGETTNYKSSESIQMTPRTNNHSHCNGRIPSFSCDSSAHQLPDCSTNDSNKCSRQRNSSVDSYSAVGSTRRNSTGVRSAVGAGGGLSDSQQSPQYTQEKRFSIVHEVKLVSPGNSLSGIFYCSSHISRKNSSGANSSNKPSISGDERSPVKDHYPMFKLSTGNQGIAPIIDKHFKLAERKFCTYFKWYDWMTEKEQYSLFLFSPTNKLRLKCAELTEHRCFDYIILFFISMNCVTLAMERPIIPPNSFERELLNVANSLFTFIFALEMLLKVIAKGLWYGEDAYLKSGWNIMDGVLVAFSLFDLVLGFIAQKSRRIFGILRVFRLLRSLRPLRVINRTPGLKLVVQTLLSSLRPIGNIVLICCTFFIIFGILGVQLFKGTFYYCEGPDVRNIRNRTDCEADLKNKWVNRKYNFDNLGQALMALFVLSSKDGWVNIMYTGLDAVAVDQQPIENYNEWRLLFFISFLLLVAFFVLNMFVGVVVENFHRCREEQEKEERALRAEKRARKLEKRRRKMREPPYYYGYSRFRLFIHSVVTGKYFDVGISFVIGLNVITMSLEYYEMPLELVYALKLFNFVFTGVFVLESFMKVYALGVRRYLKDKWNQLDVIIVILSIVGIVLEEMESELIPINPTIIRVMRVARIARVLKLLKMAKGMRALLNTVMQALPQVGNLGLLFFLLFFIFAALGVELFGRLGKTNICFLPNSMLILMLMLLCSAECILCLHCLLLFFEK</sequence>
<evidence type="ECO:0000256" key="9">
    <source>
        <dbReference type="ARBA" id="ARBA00023180"/>
    </source>
</evidence>
<dbReference type="SUPFAM" id="SSF81324">
    <property type="entry name" value="Voltage-gated potassium channels"/>
    <property type="match status" value="2"/>
</dbReference>
<evidence type="ECO:0000256" key="12">
    <source>
        <dbReference type="SAM" id="Phobius"/>
    </source>
</evidence>
<dbReference type="InterPro" id="IPR043203">
    <property type="entry name" value="VGCC_Ca_Na"/>
</dbReference>
<feature type="transmembrane region" description="Helical" evidence="12">
    <location>
        <begin position="879"/>
        <end position="901"/>
    </location>
</feature>
<dbReference type="GO" id="GO:0001518">
    <property type="term" value="C:voltage-gated sodium channel complex"/>
    <property type="evidence" value="ECO:0007669"/>
    <property type="project" value="TreeGrafter"/>
</dbReference>
<feature type="transmembrane region" description="Helical" evidence="12">
    <location>
        <begin position="467"/>
        <end position="487"/>
    </location>
</feature>
<comment type="subcellular location">
    <subcellularLocation>
        <location evidence="1">Membrane</location>
        <topology evidence="1">Multi-pass membrane protein</topology>
    </subcellularLocation>
</comment>
<feature type="transmembrane region" description="Helical" evidence="12">
    <location>
        <begin position="746"/>
        <end position="767"/>
    </location>
</feature>
<dbReference type="GO" id="GO:0043005">
    <property type="term" value="C:neuron projection"/>
    <property type="evidence" value="ECO:0007669"/>
    <property type="project" value="TreeGrafter"/>
</dbReference>
<feature type="region of interest" description="Disordered" evidence="11">
    <location>
        <begin position="138"/>
        <end position="181"/>
    </location>
</feature>
<organism evidence="14 15">
    <name type="scientific">Leptotrombidium deliense</name>
    <dbReference type="NCBI Taxonomy" id="299467"/>
    <lineage>
        <taxon>Eukaryota</taxon>
        <taxon>Metazoa</taxon>
        <taxon>Ecdysozoa</taxon>
        <taxon>Arthropoda</taxon>
        <taxon>Chelicerata</taxon>
        <taxon>Arachnida</taxon>
        <taxon>Acari</taxon>
        <taxon>Acariformes</taxon>
        <taxon>Trombidiformes</taxon>
        <taxon>Prostigmata</taxon>
        <taxon>Anystina</taxon>
        <taxon>Parasitengona</taxon>
        <taxon>Trombiculoidea</taxon>
        <taxon>Trombiculidae</taxon>
        <taxon>Leptotrombidium</taxon>
    </lineage>
</organism>
<feature type="region of interest" description="Disordered" evidence="11">
    <location>
        <begin position="253"/>
        <end position="302"/>
    </location>
</feature>
<evidence type="ECO:0000256" key="11">
    <source>
        <dbReference type="SAM" id="MobiDB-lite"/>
    </source>
</evidence>
<evidence type="ECO:0000256" key="4">
    <source>
        <dbReference type="ARBA" id="ARBA00022737"/>
    </source>
</evidence>
<reference evidence="14 15" key="1">
    <citation type="journal article" date="2018" name="Gigascience">
        <title>Genomes of trombidid mites reveal novel predicted allergens and laterally-transferred genes associated with secondary metabolism.</title>
        <authorList>
            <person name="Dong X."/>
            <person name="Chaisiri K."/>
            <person name="Xia D."/>
            <person name="Armstrong S.D."/>
            <person name="Fang Y."/>
            <person name="Donnelly M.J."/>
            <person name="Kadowaki T."/>
            <person name="McGarry J.W."/>
            <person name="Darby A.C."/>
            <person name="Makepeace B.L."/>
        </authorList>
    </citation>
    <scope>NUCLEOTIDE SEQUENCE [LARGE SCALE GENOMIC DNA]</scope>
    <source>
        <strain evidence="14">UoL-UT</strain>
    </source>
</reference>